<dbReference type="SUPFAM" id="SSF53098">
    <property type="entry name" value="Ribonuclease H-like"/>
    <property type="match status" value="1"/>
</dbReference>
<sequence>MTQNISKRDRAKEKTAYKRKWLYGCFGISKQAFYKRLKTQQKKEIDHQKMIKIVKDYRKQVGSKTGGIKLHTELKQDFINADIKIGRDKFYDFLRFNKLLVPRTKNYITTTNSNHMYKKYKNLVKDHIPTRPEQLWVSDITYIKTENGHNYLALVTDAYSKQIMGYKLDNHMRTSLCSDALAMAIKNRKYPDQKLIHHSDRGFQYCNPKYTEFAENNNITMSMTEQYDPYENAVAERINRTLKYEYGLKQTIKNTDLAQKMTQQAVYIYNNLRTHFSLDLRKPAEVHLNPNIKYRSYRKNNVNLPELTI</sequence>
<dbReference type="PROSITE" id="PS50994">
    <property type="entry name" value="INTEGRASE"/>
    <property type="match status" value="1"/>
</dbReference>
<dbReference type="NCBIfam" id="NF033516">
    <property type="entry name" value="transpos_IS3"/>
    <property type="match status" value="1"/>
</dbReference>
<accession>A0ABS0ENA8</accession>
<dbReference type="InterPro" id="IPR001584">
    <property type="entry name" value="Integrase_cat-core"/>
</dbReference>
<dbReference type="Proteomes" id="UP000611215">
    <property type="component" value="Unassembled WGS sequence"/>
</dbReference>
<name>A0ABS0ENA8_9FLAO</name>
<organism evidence="2 3">
    <name type="scientific">Winogradskyella marina</name>
    <dbReference type="NCBI Taxonomy" id="2785530"/>
    <lineage>
        <taxon>Bacteria</taxon>
        <taxon>Pseudomonadati</taxon>
        <taxon>Bacteroidota</taxon>
        <taxon>Flavobacteriia</taxon>
        <taxon>Flavobacteriales</taxon>
        <taxon>Flavobacteriaceae</taxon>
        <taxon>Winogradskyella</taxon>
    </lineage>
</organism>
<comment type="caution">
    <text evidence="2">The sequence shown here is derived from an EMBL/GenBank/DDBJ whole genome shotgun (WGS) entry which is preliminary data.</text>
</comment>
<dbReference type="PANTHER" id="PTHR46889">
    <property type="entry name" value="TRANSPOSASE INSF FOR INSERTION SEQUENCE IS3B-RELATED"/>
    <property type="match status" value="1"/>
</dbReference>
<gene>
    <name evidence="2" type="ORF">ITJ86_17125</name>
</gene>
<feature type="domain" description="Integrase catalytic" evidence="1">
    <location>
        <begin position="128"/>
        <end position="291"/>
    </location>
</feature>
<keyword evidence="3" id="KW-1185">Reference proteome</keyword>
<evidence type="ECO:0000313" key="3">
    <source>
        <dbReference type="Proteomes" id="UP000611215"/>
    </source>
</evidence>
<protein>
    <submittedName>
        <fullName evidence="2">IS3 family transposase</fullName>
    </submittedName>
</protein>
<dbReference type="Gene3D" id="3.30.420.10">
    <property type="entry name" value="Ribonuclease H-like superfamily/Ribonuclease H"/>
    <property type="match status" value="1"/>
</dbReference>
<dbReference type="PANTHER" id="PTHR46889:SF5">
    <property type="entry name" value="INTEGRASE PROTEIN"/>
    <property type="match status" value="1"/>
</dbReference>
<dbReference type="InterPro" id="IPR048020">
    <property type="entry name" value="Transpos_IS3"/>
</dbReference>
<dbReference type="InterPro" id="IPR050900">
    <property type="entry name" value="Transposase_IS3/IS150/IS904"/>
</dbReference>
<reference evidence="2 3" key="1">
    <citation type="submission" date="2020-11" db="EMBL/GenBank/DDBJ databases">
        <title>Winogradskyella marina sp. nov., isolated from marine sediment.</title>
        <authorList>
            <person name="Bo J."/>
            <person name="Wang S."/>
            <person name="Song X."/>
            <person name="Du Z."/>
        </authorList>
    </citation>
    <scope>NUCLEOTIDE SEQUENCE [LARGE SCALE GENOMIC DNA]</scope>
    <source>
        <strain evidence="2 3">F6397</strain>
    </source>
</reference>
<dbReference type="InterPro" id="IPR036397">
    <property type="entry name" value="RNaseH_sf"/>
</dbReference>
<proteinExistence type="predicted"/>
<evidence type="ECO:0000259" key="1">
    <source>
        <dbReference type="PROSITE" id="PS50994"/>
    </source>
</evidence>
<dbReference type="Pfam" id="PF00665">
    <property type="entry name" value="rve"/>
    <property type="match status" value="1"/>
</dbReference>
<dbReference type="EMBL" id="JADOET010000041">
    <property type="protein sequence ID" value="MBF8151621.1"/>
    <property type="molecule type" value="Genomic_DNA"/>
</dbReference>
<dbReference type="InterPro" id="IPR012337">
    <property type="entry name" value="RNaseH-like_sf"/>
</dbReference>
<evidence type="ECO:0000313" key="2">
    <source>
        <dbReference type="EMBL" id="MBF8151621.1"/>
    </source>
</evidence>